<dbReference type="GO" id="GO:0016020">
    <property type="term" value="C:membrane"/>
    <property type="evidence" value="ECO:0007669"/>
    <property type="project" value="UniProtKB-SubCell"/>
</dbReference>
<keyword evidence="6 7" id="KW-0472">Membrane</keyword>
<reference evidence="11" key="1">
    <citation type="journal article" date="2020" name="PLoS Negl. Trop. Dis.">
        <title>High-quality nuclear genome for Sarcoptes scabiei-A critical resource for a neglected parasite.</title>
        <authorList>
            <person name="Korhonen P.K."/>
            <person name="Gasser R.B."/>
            <person name="Ma G."/>
            <person name="Wang T."/>
            <person name="Stroehlein A.J."/>
            <person name="Young N.D."/>
            <person name="Ang C.S."/>
            <person name="Fernando D.D."/>
            <person name="Lu H.C."/>
            <person name="Taylor S."/>
            <person name="Reynolds S.L."/>
            <person name="Mofiz E."/>
            <person name="Najaraj S.H."/>
            <person name="Gowda H."/>
            <person name="Madugundu A."/>
            <person name="Renuse S."/>
            <person name="Holt D."/>
            <person name="Pandey A."/>
            <person name="Papenfuss A.T."/>
            <person name="Fischer K."/>
        </authorList>
    </citation>
    <scope>NUCLEOTIDE SEQUENCE [LARGE SCALE GENOMIC DNA]</scope>
</reference>
<feature type="transmembrane region" description="Helical" evidence="7">
    <location>
        <begin position="271"/>
        <end position="295"/>
    </location>
</feature>
<reference evidence="9" key="2">
    <citation type="submission" date="2020-01" db="EMBL/GenBank/DDBJ databases">
        <authorList>
            <person name="Korhonen P.K.K."/>
            <person name="Guangxu M.G."/>
            <person name="Wang T.W."/>
            <person name="Stroehlein A.J.S."/>
            <person name="Young N.D."/>
            <person name="Ang C.-S.A."/>
            <person name="Fernando D.W.F."/>
            <person name="Lu H.L."/>
            <person name="Taylor S.T."/>
            <person name="Ehtesham M.E.M."/>
            <person name="Najaraj S.H.N."/>
            <person name="Harsha G.H.G."/>
            <person name="Madugundu A.M."/>
            <person name="Renuse S.R."/>
            <person name="Holt D.H."/>
            <person name="Pandey A.P."/>
            <person name="Papenfuss A.P."/>
            <person name="Gasser R.B.G."/>
            <person name="Fischer K.F."/>
        </authorList>
    </citation>
    <scope>NUCLEOTIDE SEQUENCE</scope>
    <source>
        <strain evidence="9">SSS_KF_BRIS2020</strain>
    </source>
</reference>
<dbReference type="SUPFAM" id="SSF103473">
    <property type="entry name" value="MFS general substrate transporter"/>
    <property type="match status" value="1"/>
</dbReference>
<dbReference type="OMA" id="LFLMAQT"/>
<dbReference type="GO" id="GO:0006820">
    <property type="term" value="P:monoatomic anion transport"/>
    <property type="evidence" value="ECO:0007669"/>
    <property type="project" value="TreeGrafter"/>
</dbReference>
<reference evidence="10" key="3">
    <citation type="submission" date="2022-06" db="UniProtKB">
        <authorList>
            <consortium name="EnsemblMetazoa"/>
        </authorList>
    </citation>
    <scope>IDENTIFICATION</scope>
</reference>
<evidence type="ECO:0000256" key="4">
    <source>
        <dbReference type="ARBA" id="ARBA00022847"/>
    </source>
</evidence>
<dbReference type="PANTHER" id="PTHR11662:SF399">
    <property type="entry name" value="FI19708P1-RELATED"/>
    <property type="match status" value="1"/>
</dbReference>
<evidence type="ECO:0000256" key="5">
    <source>
        <dbReference type="ARBA" id="ARBA00022989"/>
    </source>
</evidence>
<organism evidence="9">
    <name type="scientific">Sarcoptes scabiei</name>
    <name type="common">Itch mite</name>
    <name type="synonym">Acarus scabiei</name>
    <dbReference type="NCBI Taxonomy" id="52283"/>
    <lineage>
        <taxon>Eukaryota</taxon>
        <taxon>Metazoa</taxon>
        <taxon>Ecdysozoa</taxon>
        <taxon>Arthropoda</taxon>
        <taxon>Chelicerata</taxon>
        <taxon>Arachnida</taxon>
        <taxon>Acari</taxon>
        <taxon>Acariformes</taxon>
        <taxon>Sarcoptiformes</taxon>
        <taxon>Astigmata</taxon>
        <taxon>Psoroptidia</taxon>
        <taxon>Sarcoptoidea</taxon>
        <taxon>Sarcoptidae</taxon>
        <taxon>Sarcoptinae</taxon>
        <taxon>Sarcoptes</taxon>
    </lineage>
</organism>
<feature type="transmembrane region" description="Helical" evidence="7">
    <location>
        <begin position="373"/>
        <end position="390"/>
    </location>
</feature>
<dbReference type="AlphaFoldDB" id="A0A834RAM6"/>
<evidence type="ECO:0000256" key="2">
    <source>
        <dbReference type="ARBA" id="ARBA00022448"/>
    </source>
</evidence>
<dbReference type="Gene3D" id="1.20.1250.20">
    <property type="entry name" value="MFS general substrate transporter like domains"/>
    <property type="match status" value="2"/>
</dbReference>
<accession>A0A834RAM6</accession>
<feature type="domain" description="Major facilitator superfamily (MFS) profile" evidence="8">
    <location>
        <begin position="33"/>
        <end position="462"/>
    </location>
</feature>
<protein>
    <submittedName>
        <fullName evidence="9">Vesicular glutamate transporter 2.2</fullName>
    </submittedName>
</protein>
<keyword evidence="2" id="KW-0813">Transport</keyword>
<dbReference type="PANTHER" id="PTHR11662">
    <property type="entry name" value="SOLUTE CARRIER FAMILY 17"/>
    <property type="match status" value="1"/>
</dbReference>
<evidence type="ECO:0000256" key="1">
    <source>
        <dbReference type="ARBA" id="ARBA00004141"/>
    </source>
</evidence>
<feature type="transmembrane region" description="Helical" evidence="7">
    <location>
        <begin position="115"/>
        <end position="135"/>
    </location>
</feature>
<keyword evidence="5 7" id="KW-1133">Transmembrane helix</keyword>
<sequence length="480" mass="54398">MFAENSDKKPLEPIERDERFRLRSFSTIPMRYVFVGLSFIGFFLVYSFKAVLSMAIVAMVNDKDDHHSISARNLDDSKFNWNDAIKNNLLGSFFYGYVLTQIPAGIFGNKYGGKWIFSVCLLIASICSLLSPIAARQSYLFLMGLRFVQGLVEGVVFPCMNTLIAQWMPIMERTRGSTIIFSGSLIGSVFTLQTTSYFNDSQWGWPASFYLLGTIGVIWFVLFATLVYECPESHPYISLEERNYIVENGGGKRADMDVKIPYRKILTSIPVYGLLLTNFLQNWLMLTLFLYMPTYFKDILRMSHKQITWISGLPHLGCAMFGWLCSYLTDWLRSKGHFPITFIRKINAFIAYLPPALCVALIPLAGRNQPLSCLLFVLASTFGGACFSAFNSTHVDLAPDFAGILMGFSNGFGNIPGFLVPLTVSLLTKKKTLESWSSIFYIASITNLLTFLVYALMCTAELQPWGRVEREKEKKRIEKY</sequence>
<evidence type="ECO:0000313" key="9">
    <source>
        <dbReference type="EMBL" id="KAF7493008.1"/>
    </source>
</evidence>
<dbReference type="InterPro" id="IPR036259">
    <property type="entry name" value="MFS_trans_sf"/>
</dbReference>
<feature type="transmembrane region" description="Helical" evidence="7">
    <location>
        <begin position="439"/>
        <end position="457"/>
    </location>
</feature>
<dbReference type="GO" id="GO:0015293">
    <property type="term" value="F:symporter activity"/>
    <property type="evidence" value="ECO:0007669"/>
    <property type="project" value="UniProtKB-KW"/>
</dbReference>
<feature type="transmembrane region" description="Helical" evidence="7">
    <location>
        <begin position="402"/>
        <end position="427"/>
    </location>
</feature>
<feature type="transmembrane region" description="Helical" evidence="7">
    <location>
        <begin position="179"/>
        <end position="198"/>
    </location>
</feature>
<dbReference type="InterPro" id="IPR011701">
    <property type="entry name" value="MFS"/>
</dbReference>
<evidence type="ECO:0000256" key="7">
    <source>
        <dbReference type="SAM" id="Phobius"/>
    </source>
</evidence>
<keyword evidence="11" id="KW-1185">Reference proteome</keyword>
<keyword evidence="4" id="KW-0769">Symport</keyword>
<dbReference type="FunFam" id="1.20.1250.20:FF:000423">
    <property type="entry name" value="Putative inorganic phosphate cotransporter-like Protein"/>
    <property type="match status" value="1"/>
</dbReference>
<dbReference type="EMBL" id="WVUK01000056">
    <property type="protein sequence ID" value="KAF7493008.1"/>
    <property type="molecule type" value="Genomic_DNA"/>
</dbReference>
<comment type="subcellular location">
    <subcellularLocation>
        <location evidence="1">Membrane</location>
        <topology evidence="1">Multi-pass membrane protein</topology>
    </subcellularLocation>
</comment>
<keyword evidence="3 7" id="KW-0812">Transmembrane</keyword>
<dbReference type="Pfam" id="PF07690">
    <property type="entry name" value="MFS_1"/>
    <property type="match status" value="1"/>
</dbReference>
<evidence type="ECO:0000259" key="8">
    <source>
        <dbReference type="PROSITE" id="PS50850"/>
    </source>
</evidence>
<dbReference type="InterPro" id="IPR020846">
    <property type="entry name" value="MFS_dom"/>
</dbReference>
<dbReference type="Proteomes" id="UP000070412">
    <property type="component" value="Unassembled WGS sequence"/>
</dbReference>
<proteinExistence type="predicted"/>
<gene>
    <name evidence="9" type="ORF">SSS_7762</name>
</gene>
<dbReference type="PROSITE" id="PS50850">
    <property type="entry name" value="MFS"/>
    <property type="match status" value="1"/>
</dbReference>
<dbReference type="InterPro" id="IPR050382">
    <property type="entry name" value="MFS_Na/Anion_cotransporter"/>
</dbReference>
<evidence type="ECO:0000313" key="10">
    <source>
        <dbReference type="EnsemblMetazoa" id="KAF7493008.1"/>
    </source>
</evidence>
<feature type="transmembrane region" description="Helical" evidence="7">
    <location>
        <begin position="147"/>
        <end position="167"/>
    </location>
</feature>
<name>A0A834RAM6_SARSC</name>
<feature type="transmembrane region" description="Helical" evidence="7">
    <location>
        <begin position="210"/>
        <end position="228"/>
    </location>
</feature>
<dbReference type="OrthoDB" id="2985014at2759"/>
<feature type="transmembrane region" description="Helical" evidence="7">
    <location>
        <begin position="32"/>
        <end position="60"/>
    </location>
</feature>
<evidence type="ECO:0000256" key="6">
    <source>
        <dbReference type="ARBA" id="ARBA00023136"/>
    </source>
</evidence>
<feature type="transmembrane region" description="Helical" evidence="7">
    <location>
        <begin position="307"/>
        <end position="329"/>
    </location>
</feature>
<evidence type="ECO:0000256" key="3">
    <source>
        <dbReference type="ARBA" id="ARBA00022692"/>
    </source>
</evidence>
<dbReference type="FunFam" id="1.20.1250.20:FF:000003">
    <property type="entry name" value="Solute carrier family 17 member 3"/>
    <property type="match status" value="1"/>
</dbReference>
<feature type="transmembrane region" description="Helical" evidence="7">
    <location>
        <begin position="349"/>
        <end position="366"/>
    </location>
</feature>
<evidence type="ECO:0000313" key="11">
    <source>
        <dbReference type="Proteomes" id="UP000070412"/>
    </source>
</evidence>
<dbReference type="EnsemblMetazoa" id="SSS_7762s_mrna">
    <property type="protein sequence ID" value="KAF7493008.1"/>
    <property type="gene ID" value="SSS_7762"/>
</dbReference>